<protein>
    <submittedName>
        <fullName evidence="2">Uncharacterized protein</fullName>
    </submittedName>
</protein>
<keyword evidence="3" id="KW-1185">Reference proteome</keyword>
<dbReference type="EMBL" id="CAUYUJ010017742">
    <property type="protein sequence ID" value="CAK0877483.1"/>
    <property type="molecule type" value="Genomic_DNA"/>
</dbReference>
<dbReference type="Proteomes" id="UP001189429">
    <property type="component" value="Unassembled WGS sequence"/>
</dbReference>
<gene>
    <name evidence="2" type="ORF">PCOR1329_LOCUS61529</name>
</gene>
<sequence>MRPRFTLERSHGQPLERVRGNALTAESPPSARAHASQCPAQAAQRPQPPPSACNWTCTCPTTTGAHAAEERTSEEEEEEEEESTKRRIGKSRWQIHNGARKRQTWSRARGAGACQERPARAQCASSSSWTAPTDTS</sequence>
<feature type="compositionally biased region" description="Polar residues" evidence="1">
    <location>
        <begin position="123"/>
        <end position="136"/>
    </location>
</feature>
<feature type="compositionally biased region" description="Low complexity" evidence="1">
    <location>
        <begin position="35"/>
        <end position="45"/>
    </location>
</feature>
<name>A0ABN9VV88_9DINO</name>
<proteinExistence type="predicted"/>
<feature type="compositionally biased region" description="Polar residues" evidence="1">
    <location>
        <begin position="54"/>
        <end position="64"/>
    </location>
</feature>
<comment type="caution">
    <text evidence="2">The sequence shown here is derived from an EMBL/GenBank/DDBJ whole genome shotgun (WGS) entry which is preliminary data.</text>
</comment>
<feature type="compositionally biased region" description="Basic and acidic residues" evidence="1">
    <location>
        <begin position="1"/>
        <end position="19"/>
    </location>
</feature>
<feature type="region of interest" description="Disordered" evidence="1">
    <location>
        <begin position="1"/>
        <end position="136"/>
    </location>
</feature>
<evidence type="ECO:0000256" key="1">
    <source>
        <dbReference type="SAM" id="MobiDB-lite"/>
    </source>
</evidence>
<reference evidence="2" key="1">
    <citation type="submission" date="2023-10" db="EMBL/GenBank/DDBJ databases">
        <authorList>
            <person name="Chen Y."/>
            <person name="Shah S."/>
            <person name="Dougan E. K."/>
            <person name="Thang M."/>
            <person name="Chan C."/>
        </authorList>
    </citation>
    <scope>NUCLEOTIDE SEQUENCE [LARGE SCALE GENOMIC DNA]</scope>
</reference>
<feature type="compositionally biased region" description="Acidic residues" evidence="1">
    <location>
        <begin position="72"/>
        <end position="82"/>
    </location>
</feature>
<evidence type="ECO:0000313" key="3">
    <source>
        <dbReference type="Proteomes" id="UP001189429"/>
    </source>
</evidence>
<evidence type="ECO:0000313" key="2">
    <source>
        <dbReference type="EMBL" id="CAK0877483.1"/>
    </source>
</evidence>
<organism evidence="2 3">
    <name type="scientific">Prorocentrum cordatum</name>
    <dbReference type="NCBI Taxonomy" id="2364126"/>
    <lineage>
        <taxon>Eukaryota</taxon>
        <taxon>Sar</taxon>
        <taxon>Alveolata</taxon>
        <taxon>Dinophyceae</taxon>
        <taxon>Prorocentrales</taxon>
        <taxon>Prorocentraceae</taxon>
        <taxon>Prorocentrum</taxon>
    </lineage>
</organism>
<accession>A0ABN9VV88</accession>